<keyword evidence="2" id="KW-0804">Transcription</keyword>
<evidence type="ECO:0000313" key="5">
    <source>
        <dbReference type="Proteomes" id="UP000822184"/>
    </source>
</evidence>
<dbReference type="PANTHER" id="PTHR43436">
    <property type="entry name" value="ARAC-FAMILY TRANSCRIPTIONAL REGULATOR"/>
    <property type="match status" value="1"/>
</dbReference>
<proteinExistence type="predicted"/>
<evidence type="ECO:0000259" key="3">
    <source>
        <dbReference type="PROSITE" id="PS01124"/>
    </source>
</evidence>
<dbReference type="RefSeq" id="WP_077855613.1">
    <property type="nucleotide sequence ID" value="NZ_JABTDW010000001.1"/>
</dbReference>
<dbReference type="GO" id="GO:0003700">
    <property type="term" value="F:DNA-binding transcription factor activity"/>
    <property type="evidence" value="ECO:0007669"/>
    <property type="project" value="InterPro"/>
</dbReference>
<dbReference type="Pfam" id="PF06719">
    <property type="entry name" value="AraC_N"/>
    <property type="match status" value="1"/>
</dbReference>
<keyword evidence="1" id="KW-0805">Transcription regulation</keyword>
<reference evidence="4" key="1">
    <citation type="submission" date="2020-06" db="EMBL/GenBank/DDBJ databases">
        <title>Genomic insights into acetone-butanol-ethanol (ABE) fermentation by sequencing solventogenic clostridia strains.</title>
        <authorList>
            <person name="Brown S."/>
        </authorList>
    </citation>
    <scope>NUCLEOTIDE SEQUENCE</scope>
    <source>
        <strain evidence="4">DJ123</strain>
    </source>
</reference>
<dbReference type="InterPro" id="IPR009594">
    <property type="entry name" value="Tscrpt_reg_HTH_AraC_N"/>
</dbReference>
<dbReference type="SMART" id="SM00342">
    <property type="entry name" value="HTH_ARAC"/>
    <property type="match status" value="1"/>
</dbReference>
<dbReference type="EMBL" id="JABTDW010000001">
    <property type="protein sequence ID" value="NSB14533.1"/>
    <property type="molecule type" value="Genomic_DNA"/>
</dbReference>
<keyword evidence="4" id="KW-0238">DNA-binding</keyword>
<dbReference type="Pfam" id="PF12833">
    <property type="entry name" value="HTH_18"/>
    <property type="match status" value="1"/>
</dbReference>
<dbReference type="Proteomes" id="UP000822184">
    <property type="component" value="Unassembled WGS sequence"/>
</dbReference>
<dbReference type="InterPro" id="IPR009057">
    <property type="entry name" value="Homeodomain-like_sf"/>
</dbReference>
<dbReference type="Gene3D" id="1.10.10.60">
    <property type="entry name" value="Homeodomain-like"/>
    <property type="match status" value="2"/>
</dbReference>
<dbReference type="PANTHER" id="PTHR43436:SF1">
    <property type="entry name" value="TRANSCRIPTIONAL REGULATORY PROTEIN"/>
    <property type="match status" value="1"/>
</dbReference>
<sequence>MLDKYCEEQLIIKEKALNKTEINRLIQLIYNYSPKNGTFSHSIPGLHTRRYSKISKDWEKSFYVPSVIIVAQGVKAVRIGKETFQIDKGCMLMLPVGVPVALKTIQASYEKPFLGIGLTLEPEKIAEFVQKVYPNGLPSVKTRNVGYTTDADEGIINSVTRLFECLQNSSDTELLAPIIKDEILVRLLRSSIGIQIAEIGFADSKVQHIAKAIQWLLSNFSMPMKVSDLAMISNMSVSVFHKHFKEATSMSPLQYQKILRLQEARHLMLSRKMDAATACQLVGYASASQFSRDYSSYFGNPPRKDIDILYNQLKKFDESKDTE</sequence>
<dbReference type="InterPro" id="IPR018060">
    <property type="entry name" value="HTH_AraC"/>
</dbReference>
<evidence type="ECO:0000256" key="1">
    <source>
        <dbReference type="ARBA" id="ARBA00023015"/>
    </source>
</evidence>
<dbReference type="PROSITE" id="PS01124">
    <property type="entry name" value="HTH_ARAC_FAMILY_2"/>
    <property type="match status" value="1"/>
</dbReference>
<accession>A0AAE5H5C1</accession>
<comment type="caution">
    <text evidence="4">The sequence shown here is derived from an EMBL/GenBank/DDBJ whole genome shotgun (WGS) entry which is preliminary data.</text>
</comment>
<protein>
    <submittedName>
        <fullName evidence="4">AraC-like DNA-binding protein</fullName>
    </submittedName>
</protein>
<dbReference type="GO" id="GO:0043565">
    <property type="term" value="F:sequence-specific DNA binding"/>
    <property type="evidence" value="ECO:0007669"/>
    <property type="project" value="InterPro"/>
</dbReference>
<gene>
    <name evidence="4" type="ORF">BCD95_002792</name>
</gene>
<organism evidence="4 5">
    <name type="scientific">Clostridium beijerinckii</name>
    <name type="common">Clostridium MP</name>
    <dbReference type="NCBI Taxonomy" id="1520"/>
    <lineage>
        <taxon>Bacteria</taxon>
        <taxon>Bacillati</taxon>
        <taxon>Bacillota</taxon>
        <taxon>Clostridia</taxon>
        <taxon>Eubacteriales</taxon>
        <taxon>Clostridiaceae</taxon>
        <taxon>Clostridium</taxon>
    </lineage>
</organism>
<feature type="domain" description="HTH araC/xylS-type" evidence="3">
    <location>
        <begin position="210"/>
        <end position="308"/>
    </location>
</feature>
<dbReference type="SUPFAM" id="SSF46689">
    <property type="entry name" value="Homeodomain-like"/>
    <property type="match status" value="2"/>
</dbReference>
<evidence type="ECO:0000313" key="4">
    <source>
        <dbReference type="EMBL" id="NSB14533.1"/>
    </source>
</evidence>
<evidence type="ECO:0000256" key="2">
    <source>
        <dbReference type="ARBA" id="ARBA00023163"/>
    </source>
</evidence>
<name>A0AAE5H5C1_CLOBE</name>
<dbReference type="AlphaFoldDB" id="A0AAE5H5C1"/>